<reference evidence="3 4" key="1">
    <citation type="submission" date="2016-10" db="EMBL/GenBank/DDBJ databases">
        <authorList>
            <person name="de Groot N.N."/>
        </authorList>
    </citation>
    <scope>NUCLEOTIDE SEQUENCE [LARGE SCALE GENOMIC DNA]</scope>
    <source>
        <strain evidence="3 4">DSM 18684</strain>
    </source>
</reference>
<dbReference type="AlphaFoldDB" id="A0A1I2TKS6"/>
<dbReference type="OrthoDB" id="1466660at2"/>
<accession>A0A1I2TKS6</accession>
<dbReference type="NCBIfam" id="TIGR03513">
    <property type="entry name" value="GldL_gliding"/>
    <property type="match status" value="1"/>
</dbReference>
<evidence type="ECO:0000313" key="3">
    <source>
        <dbReference type="EMBL" id="SFG63977.1"/>
    </source>
</evidence>
<dbReference type="InterPro" id="IPR055087">
    <property type="entry name" value="GldL-like_N"/>
</dbReference>
<proteinExistence type="predicted"/>
<dbReference type="EMBL" id="FOPP01000001">
    <property type="protein sequence ID" value="SFG63977.1"/>
    <property type="molecule type" value="Genomic_DNA"/>
</dbReference>
<organism evidence="3 4">
    <name type="scientific">Pedobacter insulae</name>
    <dbReference type="NCBI Taxonomy" id="414048"/>
    <lineage>
        <taxon>Bacteria</taxon>
        <taxon>Pseudomonadati</taxon>
        <taxon>Bacteroidota</taxon>
        <taxon>Sphingobacteriia</taxon>
        <taxon>Sphingobacteriales</taxon>
        <taxon>Sphingobacteriaceae</taxon>
        <taxon>Pedobacter</taxon>
    </lineage>
</organism>
<keyword evidence="1" id="KW-0812">Transmembrane</keyword>
<evidence type="ECO:0000259" key="2">
    <source>
        <dbReference type="Pfam" id="PF22827"/>
    </source>
</evidence>
<dbReference type="InterPro" id="IPR019852">
    <property type="entry name" value="Motility-assoc_prot_GldL"/>
</dbReference>
<dbReference type="Pfam" id="PF22827">
    <property type="entry name" value="GldL_N"/>
    <property type="match status" value="1"/>
</dbReference>
<feature type="transmembrane region" description="Helical" evidence="1">
    <location>
        <begin position="36"/>
        <end position="58"/>
    </location>
</feature>
<keyword evidence="1" id="KW-1133">Transmembrane helix</keyword>
<gene>
    <name evidence="3" type="ORF">SAMN04489864_101400</name>
</gene>
<dbReference type="RefSeq" id="WP_090991873.1">
    <property type="nucleotide sequence ID" value="NZ_FOPP01000001.1"/>
</dbReference>
<feature type="domain" description="Gliding motility protein GldL-like N-terminal" evidence="2">
    <location>
        <begin position="14"/>
        <end position="74"/>
    </location>
</feature>
<evidence type="ECO:0000256" key="1">
    <source>
        <dbReference type="SAM" id="Phobius"/>
    </source>
</evidence>
<keyword evidence="4" id="KW-1185">Reference proteome</keyword>
<name>A0A1I2TKS6_9SPHI</name>
<evidence type="ECO:0000313" key="4">
    <source>
        <dbReference type="Proteomes" id="UP000199666"/>
    </source>
</evidence>
<dbReference type="STRING" id="414048.SAMN04489864_101400"/>
<dbReference type="Proteomes" id="UP000199666">
    <property type="component" value="Unassembled WGS sequence"/>
</dbReference>
<feature type="transmembrane region" description="Helical" evidence="1">
    <location>
        <begin position="12"/>
        <end position="30"/>
    </location>
</feature>
<protein>
    <submittedName>
        <fullName evidence="3">Gliding motility-associated protein GldL</fullName>
    </submittedName>
</protein>
<sequence>MAARKQPGWLHVAISWGASIVIIGALAKIVHWGGSYANYIIGVGLGVEAVLFFLTGFFPPEPELPWERVYPELNPGFAGELPKATVRTAPATGFSSTAALDKMLVDAKIGPDLIESLGTGLRTFGDKVAAISTVSDAALATNEFTGKVKTASTSFDNLNTAFGKATAQLVEMGESNIDSKAYHDQINNLAKNLSALNAVYELELQDSSAHLKSMNKFYQNLSLTMNNFNESMEDSKQFKDEVGKLAKNLSSLNAIYGNMLTAMNQPRTN</sequence>
<keyword evidence="1" id="KW-0472">Membrane</keyword>